<evidence type="ECO:0000313" key="2">
    <source>
        <dbReference type="Proteomes" id="UP000245647"/>
    </source>
</evidence>
<dbReference type="AlphaFoldDB" id="A0A2U2PL58"/>
<evidence type="ECO:0000313" key="1">
    <source>
        <dbReference type="EMBL" id="PWG82014.1"/>
    </source>
</evidence>
<protein>
    <submittedName>
        <fullName evidence="1">Lipid A 3-O-deacylase</fullName>
    </submittedName>
</protein>
<dbReference type="InterPro" id="IPR018550">
    <property type="entry name" value="Lipid-A_deacylase-rel"/>
</dbReference>
<comment type="caution">
    <text evidence="1">The sequence shown here is derived from an EMBL/GenBank/DDBJ whole genome shotgun (WGS) entry which is preliminary data.</text>
</comment>
<dbReference type="Proteomes" id="UP000245647">
    <property type="component" value="Unassembled WGS sequence"/>
</dbReference>
<gene>
    <name evidence="1" type="ORF">DDR33_03040</name>
</gene>
<dbReference type="Gene3D" id="2.40.160.20">
    <property type="match status" value="1"/>
</dbReference>
<dbReference type="EMBL" id="QEAS01000002">
    <property type="protein sequence ID" value="PWG82014.1"/>
    <property type="molecule type" value="Genomic_DNA"/>
</dbReference>
<reference evidence="1 2" key="1">
    <citation type="submission" date="2018-04" db="EMBL/GenBank/DDBJ databases">
        <title>Pedobacter chongqingensis sp. nov., isolated from a rottenly hemp rope.</title>
        <authorList>
            <person name="Cai Y."/>
        </authorList>
    </citation>
    <scope>NUCLEOTIDE SEQUENCE [LARGE SCALE GENOMIC DNA]</scope>
    <source>
        <strain evidence="1 2">FJ4-8</strain>
    </source>
</reference>
<name>A0A2U2PL58_9SPHI</name>
<sequence length="422" mass="46758">MSLNNRRPPVISGIFARCFILSLVLLSFKGFSQDSRSLKNNADSVLPGAAKRFAHYIGLEFRPGFVVPSSPFYKGVNNEELYMKHPLSGHLKYSFGLSRNTPGGRIFSNVQQGAGLAFFDFGNGAEVGTPVAAYLFQNAEVTRLASLVSLNYEWNFGLSSGWKPYDGRTNPNNVIVGSKANAYINLGLYLKWNLARRLSLTSGFDFSHFSNGNTEYPNAGVNTYGFKTGLLYGISEAPAVNQGTGVRIPEFPRHVSYDLVVFGSWRRKGVYFFGSQIASPLKYPVAGAYFAPMYNLGYKFRTGPSLDFIYDGSANVYTKDYIVGTGQDFFKPELNRQVALGLSARAEYIMPVFTIDIGIGSNVLHKGGDFRGTYQSVALKIGTSKSSFLHIGYNLKDFREPNYLMLGLGYRFHNKTPSLLYD</sequence>
<dbReference type="RefSeq" id="WP_109414291.1">
    <property type="nucleotide sequence ID" value="NZ_QEAS01000002.1"/>
</dbReference>
<dbReference type="Pfam" id="PF09411">
    <property type="entry name" value="PagL"/>
    <property type="match status" value="1"/>
</dbReference>
<accession>A0A2U2PL58</accession>
<keyword evidence="2" id="KW-1185">Reference proteome</keyword>
<dbReference type="OrthoDB" id="627554at2"/>
<proteinExistence type="predicted"/>
<organism evidence="1 2">
    <name type="scientific">Pararcticibacter amylolyticus</name>
    <dbReference type="NCBI Taxonomy" id="2173175"/>
    <lineage>
        <taxon>Bacteria</taxon>
        <taxon>Pseudomonadati</taxon>
        <taxon>Bacteroidota</taxon>
        <taxon>Sphingobacteriia</taxon>
        <taxon>Sphingobacteriales</taxon>
        <taxon>Sphingobacteriaceae</taxon>
        <taxon>Pararcticibacter</taxon>
    </lineage>
</organism>